<organism evidence="13 14">
    <name type="scientific">Momordica charantia</name>
    <name type="common">Bitter gourd</name>
    <name type="synonym">Balsam pear</name>
    <dbReference type="NCBI Taxonomy" id="3673"/>
    <lineage>
        <taxon>Eukaryota</taxon>
        <taxon>Viridiplantae</taxon>
        <taxon>Streptophyta</taxon>
        <taxon>Embryophyta</taxon>
        <taxon>Tracheophyta</taxon>
        <taxon>Spermatophyta</taxon>
        <taxon>Magnoliopsida</taxon>
        <taxon>eudicotyledons</taxon>
        <taxon>Gunneridae</taxon>
        <taxon>Pentapetalae</taxon>
        <taxon>rosids</taxon>
        <taxon>fabids</taxon>
        <taxon>Cucurbitales</taxon>
        <taxon>Cucurbitaceae</taxon>
        <taxon>Momordiceae</taxon>
        <taxon>Momordica</taxon>
    </lineage>
</organism>
<name>A0A6J1CZ07_MOMCH</name>
<evidence type="ECO:0000256" key="4">
    <source>
        <dbReference type="ARBA" id="ARBA00022692"/>
    </source>
</evidence>
<dbReference type="GO" id="GO:1902600">
    <property type="term" value="P:proton transmembrane transport"/>
    <property type="evidence" value="ECO:0007669"/>
    <property type="project" value="InterPro"/>
</dbReference>
<dbReference type="KEGG" id="mcha:111015897"/>
<accession>A0A6J1CZ07</accession>
<comment type="similarity">
    <text evidence="9">Belongs to the monovalent cation:proton antiporter 2 (CPA2) transporter (TC 2.A.37) family. CHX (TC 2.A.37.4) subfamily.</text>
</comment>
<protein>
    <submittedName>
        <fullName evidence="14">Cation/H(+) antiporter 15-like</fullName>
    </submittedName>
</protein>
<keyword evidence="4 10" id="KW-0812">Transmembrane</keyword>
<proteinExistence type="inferred from homology"/>
<feature type="domain" description="Cation/H(+) antiporter central" evidence="12">
    <location>
        <begin position="490"/>
        <end position="613"/>
    </location>
</feature>
<feature type="transmembrane region" description="Helical" evidence="10">
    <location>
        <begin position="198"/>
        <end position="220"/>
    </location>
</feature>
<evidence type="ECO:0000256" key="7">
    <source>
        <dbReference type="ARBA" id="ARBA00023065"/>
    </source>
</evidence>
<feature type="transmembrane region" description="Helical" evidence="10">
    <location>
        <begin position="102"/>
        <end position="124"/>
    </location>
</feature>
<feature type="transmembrane region" description="Helical" evidence="10">
    <location>
        <begin position="324"/>
        <end position="342"/>
    </location>
</feature>
<feature type="transmembrane region" description="Helical" evidence="10">
    <location>
        <begin position="65"/>
        <end position="82"/>
    </location>
</feature>
<evidence type="ECO:0000256" key="2">
    <source>
        <dbReference type="ARBA" id="ARBA00022448"/>
    </source>
</evidence>
<reference evidence="14" key="1">
    <citation type="submission" date="2025-08" db="UniProtKB">
        <authorList>
            <consortium name="RefSeq"/>
        </authorList>
    </citation>
    <scope>IDENTIFICATION</scope>
    <source>
        <strain evidence="14">OHB3-1</strain>
    </source>
</reference>
<evidence type="ECO:0000256" key="6">
    <source>
        <dbReference type="ARBA" id="ARBA00022989"/>
    </source>
</evidence>
<evidence type="ECO:0000259" key="11">
    <source>
        <dbReference type="Pfam" id="PF00999"/>
    </source>
</evidence>
<feature type="transmembrane region" description="Helical" evidence="10">
    <location>
        <begin position="131"/>
        <end position="152"/>
    </location>
</feature>
<evidence type="ECO:0000256" key="9">
    <source>
        <dbReference type="ARBA" id="ARBA00038341"/>
    </source>
</evidence>
<keyword evidence="6 10" id="KW-1133">Transmembrane helix</keyword>
<evidence type="ECO:0000313" key="14">
    <source>
        <dbReference type="RefSeq" id="XP_022146769.1"/>
    </source>
</evidence>
<feature type="transmembrane region" description="Helical" evidence="10">
    <location>
        <begin position="412"/>
        <end position="433"/>
    </location>
</feature>
<evidence type="ECO:0000256" key="1">
    <source>
        <dbReference type="ARBA" id="ARBA00004141"/>
    </source>
</evidence>
<evidence type="ECO:0000256" key="5">
    <source>
        <dbReference type="ARBA" id="ARBA00022958"/>
    </source>
</evidence>
<dbReference type="InterPro" id="IPR057291">
    <property type="entry name" value="CHX17_2nd"/>
</dbReference>
<dbReference type="Pfam" id="PF00999">
    <property type="entry name" value="Na_H_Exchanger"/>
    <property type="match status" value="1"/>
</dbReference>
<dbReference type="GeneID" id="111015897"/>
<feature type="transmembrane region" description="Helical" evidence="10">
    <location>
        <begin position="348"/>
        <end position="367"/>
    </location>
</feature>
<evidence type="ECO:0000259" key="12">
    <source>
        <dbReference type="Pfam" id="PF23256"/>
    </source>
</evidence>
<evidence type="ECO:0000256" key="3">
    <source>
        <dbReference type="ARBA" id="ARBA00022538"/>
    </source>
</evidence>
<keyword evidence="13" id="KW-1185">Reference proteome</keyword>
<feature type="transmembrane region" description="Helical" evidence="10">
    <location>
        <begin position="232"/>
        <end position="253"/>
    </location>
</feature>
<feature type="transmembrane region" description="Helical" evidence="10">
    <location>
        <begin position="265"/>
        <end position="285"/>
    </location>
</feature>
<dbReference type="AlphaFoldDB" id="A0A6J1CZ07"/>
<dbReference type="RefSeq" id="XP_022146769.1">
    <property type="nucleotide sequence ID" value="XM_022291077.1"/>
</dbReference>
<keyword evidence="7" id="KW-0406">Ion transport</keyword>
<feature type="transmembrane region" description="Helical" evidence="10">
    <location>
        <begin position="158"/>
        <end position="186"/>
    </location>
</feature>
<keyword evidence="2" id="KW-0813">Transport</keyword>
<dbReference type="OrthoDB" id="2687058at2759"/>
<dbReference type="Pfam" id="PF23256">
    <property type="entry name" value="CHX17_2nd"/>
    <property type="match status" value="1"/>
</dbReference>
<dbReference type="PANTHER" id="PTHR32468">
    <property type="entry name" value="CATION/H + ANTIPORTER"/>
    <property type="match status" value="1"/>
</dbReference>
<evidence type="ECO:0000256" key="10">
    <source>
        <dbReference type="SAM" id="Phobius"/>
    </source>
</evidence>
<feature type="non-terminal residue" evidence="14">
    <location>
        <position position="662"/>
    </location>
</feature>
<comment type="subcellular location">
    <subcellularLocation>
        <location evidence="1">Membrane</location>
        <topology evidence="1">Multi-pass membrane protein</topology>
    </subcellularLocation>
</comment>
<dbReference type="Gene3D" id="1.20.1530.20">
    <property type="match status" value="1"/>
</dbReference>
<dbReference type="Proteomes" id="UP000504603">
    <property type="component" value="Unplaced"/>
</dbReference>
<dbReference type="GO" id="GO:0006885">
    <property type="term" value="P:regulation of pH"/>
    <property type="evidence" value="ECO:0007669"/>
    <property type="project" value="TreeGrafter"/>
</dbReference>
<dbReference type="GO" id="GO:0015297">
    <property type="term" value="F:antiporter activity"/>
    <property type="evidence" value="ECO:0007669"/>
    <property type="project" value="InterPro"/>
</dbReference>
<gene>
    <name evidence="14" type="primary">LOC111015897</name>
</gene>
<dbReference type="InterPro" id="IPR050794">
    <property type="entry name" value="CPA2_transporter"/>
</dbReference>
<feature type="transmembrane region" description="Helical" evidence="10">
    <location>
        <begin position="379"/>
        <end position="400"/>
    </location>
</feature>
<dbReference type="InterPro" id="IPR006153">
    <property type="entry name" value="Cation/H_exchanger_TM"/>
</dbReference>
<dbReference type="InterPro" id="IPR038770">
    <property type="entry name" value="Na+/solute_symporter_sf"/>
</dbReference>
<keyword evidence="3" id="KW-0633">Potassium transport</keyword>
<feature type="domain" description="Cation/H+ exchanger transmembrane" evidence="11">
    <location>
        <begin position="52"/>
        <end position="429"/>
    </location>
</feature>
<evidence type="ECO:0000256" key="8">
    <source>
        <dbReference type="ARBA" id="ARBA00023136"/>
    </source>
</evidence>
<evidence type="ECO:0000313" key="13">
    <source>
        <dbReference type="Proteomes" id="UP000504603"/>
    </source>
</evidence>
<keyword evidence="8 10" id="KW-0472">Membrane</keyword>
<dbReference type="GO" id="GO:0012505">
    <property type="term" value="C:endomembrane system"/>
    <property type="evidence" value="ECO:0007669"/>
    <property type="project" value="TreeGrafter"/>
</dbReference>
<dbReference type="GO" id="GO:0016020">
    <property type="term" value="C:membrane"/>
    <property type="evidence" value="ECO:0007669"/>
    <property type="project" value="UniProtKB-SubCell"/>
</dbReference>
<dbReference type="GO" id="GO:0006813">
    <property type="term" value="P:potassium ion transport"/>
    <property type="evidence" value="ECO:0007669"/>
    <property type="project" value="UniProtKB-KW"/>
</dbReference>
<keyword evidence="5" id="KW-0630">Potassium</keyword>
<dbReference type="PANTHER" id="PTHR32468:SF35">
    <property type="entry name" value="CATION_H+ EXCHANGER DOMAIN-CONTAINING PROTEIN"/>
    <property type="match status" value="1"/>
</dbReference>
<sequence>MAMVSENKTSVCDVLHALRVETPLQFVLKASVKSPSALLMLQLSAISLMSQLIEACLRPLGQSSIVSNIVGGIILGPSLLGQNDDIAKSLFPQRGNVILETFGSFGLMFFLFVMGVKIDAAVMLRPGRQAMLVGLFVFIFTLTFPIIFVFIVKEFFPIYYHSANSILLIALSQTLIGSPVIALLLTELKILNTDIGRLALTSSMFCDVMGIFMAVATLSFTENKNANSQNPIYSLISSLALISGIVYILKPAILWMLNRFQDGKLINEICIICIFILVLFTGFLSEIIGQHYFLGPLVLGLVVPDGPPLGATIVNKLETLASRLFYPTFLAVSGLQTNIFIINLDASWVIVIVLLFSFLVKILAVTVPSKYLNLPLRDAFVLGLIFNARGFLQLMVFNFWKHSEVISDEEFALAVVSVVVITAIITPLIKLLYDPSKRYFSLSRCTIQHAKPESEFRILVCIHHHENIPTIVNLLEVSHASKDSPLTAIALILVELVGRSNPVLISHEPDLTLERTTSKASHILNALRQYEDHNAGNATVEAFTTVSPYSFMHDDVCRVAFDKKATIVILPFHKQWAIDGSIGQVNRCIQNMNLQILDMAPCSIGILIDKGVFSKQVSVLTARAPYHVAVLFIGGADDAESLAFGARMAKHHVVDLTIVWFL</sequence>